<comment type="caution">
    <text evidence="1">The sequence shown here is derived from an EMBL/GenBank/DDBJ whole genome shotgun (WGS) entry which is preliminary data.</text>
</comment>
<dbReference type="Proteomes" id="UP000011668">
    <property type="component" value="Unassembled WGS sequence"/>
</dbReference>
<evidence type="ECO:0000313" key="2">
    <source>
        <dbReference type="Proteomes" id="UP000011668"/>
    </source>
</evidence>
<organism evidence="1 2">
    <name type="scientific">Thanatephorus cucumeris (strain AG1-IA)</name>
    <name type="common">Rice sheath blight fungus</name>
    <name type="synonym">Rhizoctonia solani</name>
    <dbReference type="NCBI Taxonomy" id="983506"/>
    <lineage>
        <taxon>Eukaryota</taxon>
        <taxon>Fungi</taxon>
        <taxon>Dikarya</taxon>
        <taxon>Basidiomycota</taxon>
        <taxon>Agaricomycotina</taxon>
        <taxon>Agaricomycetes</taxon>
        <taxon>Cantharellales</taxon>
        <taxon>Ceratobasidiaceae</taxon>
        <taxon>Rhizoctonia</taxon>
        <taxon>Rhizoctonia solani AG-1</taxon>
    </lineage>
</organism>
<dbReference type="HOGENOM" id="CLU_2869209_0_0_1"/>
<dbReference type="EMBL" id="AFRT01001799">
    <property type="protein sequence ID" value="ELU39363.1"/>
    <property type="molecule type" value="Genomic_DNA"/>
</dbReference>
<protein>
    <submittedName>
        <fullName evidence="1">Uncharacterized protein</fullName>
    </submittedName>
</protein>
<proteinExistence type="predicted"/>
<dbReference type="AlphaFoldDB" id="L8WRJ7"/>
<name>L8WRJ7_THACA</name>
<evidence type="ECO:0000313" key="1">
    <source>
        <dbReference type="EMBL" id="ELU39363.1"/>
    </source>
</evidence>
<gene>
    <name evidence="1" type="ORF">AG1IA_06606</name>
</gene>
<sequence>MHGQHTITNHQSQLVIVADWMRKWNNVNDCNWIVKRVRYEIGRLNPDAWRGRLSWRLPCCASVP</sequence>
<keyword evidence="2" id="KW-1185">Reference proteome</keyword>
<accession>L8WRJ7</accession>
<reference evidence="1 2" key="1">
    <citation type="journal article" date="2013" name="Nat. Commun.">
        <title>The evolution and pathogenic mechanisms of the rice sheath blight pathogen.</title>
        <authorList>
            <person name="Zheng A."/>
            <person name="Lin R."/>
            <person name="Xu L."/>
            <person name="Qin P."/>
            <person name="Tang C."/>
            <person name="Ai P."/>
            <person name="Zhang D."/>
            <person name="Liu Y."/>
            <person name="Sun Z."/>
            <person name="Feng H."/>
            <person name="Wang Y."/>
            <person name="Chen Y."/>
            <person name="Liang X."/>
            <person name="Fu R."/>
            <person name="Li Q."/>
            <person name="Zhang J."/>
            <person name="Yu X."/>
            <person name="Xie Z."/>
            <person name="Ding L."/>
            <person name="Guan P."/>
            <person name="Tang J."/>
            <person name="Liang Y."/>
            <person name="Wang S."/>
            <person name="Deng Q."/>
            <person name="Li S."/>
            <person name="Zhu J."/>
            <person name="Wang L."/>
            <person name="Liu H."/>
            <person name="Li P."/>
        </authorList>
    </citation>
    <scope>NUCLEOTIDE SEQUENCE [LARGE SCALE GENOMIC DNA]</scope>
    <source>
        <strain evidence="2">AG-1 IA</strain>
    </source>
</reference>